<evidence type="ECO:0000313" key="2">
    <source>
        <dbReference type="EMBL" id="KOB76904.1"/>
    </source>
</evidence>
<dbReference type="Pfam" id="PF18474">
    <property type="entry name" value="DUF5614"/>
    <property type="match status" value="1"/>
</dbReference>
<evidence type="ECO:0000259" key="1">
    <source>
        <dbReference type="Pfam" id="PF18474"/>
    </source>
</evidence>
<name>A0A0L7LNH0_OPEBR</name>
<comment type="caution">
    <text evidence="2">The sequence shown here is derived from an EMBL/GenBank/DDBJ whole genome shotgun (WGS) entry which is preliminary data.</text>
</comment>
<dbReference type="PANTHER" id="PTHR13379">
    <property type="entry name" value="UNCHARACTERIZED DUF1308"/>
    <property type="match status" value="1"/>
</dbReference>
<keyword evidence="3" id="KW-1185">Reference proteome</keyword>
<dbReference type="InterPro" id="IPR041076">
    <property type="entry name" value="DUF5614"/>
</dbReference>
<dbReference type="Proteomes" id="UP000037510">
    <property type="component" value="Unassembled WGS sequence"/>
</dbReference>
<evidence type="ECO:0000313" key="3">
    <source>
        <dbReference type="Proteomes" id="UP000037510"/>
    </source>
</evidence>
<sequence length="199" mass="21963">MGDREELLSKLDERIKFGNELIAQLNDVQDIDGVPKLQRKIRQEVEFLKKLKTSGKVKWEHLSCSNLRHFEAMVECSRRPGVIAVSKVFHLDDSTKLLVDIVSDGGKSWTKVIARNPKSLSALSSGNASYGARSILDQAVDYVDGIEESLANKLKARGVVVKGEILPDFKHDLSFDDSSDANYNAAPLFASENASSGKE</sequence>
<gene>
    <name evidence="2" type="ORF">OBRU01_04710</name>
</gene>
<organism evidence="2 3">
    <name type="scientific">Operophtera brumata</name>
    <name type="common">Winter moth</name>
    <name type="synonym">Phalaena brumata</name>
    <dbReference type="NCBI Taxonomy" id="104452"/>
    <lineage>
        <taxon>Eukaryota</taxon>
        <taxon>Metazoa</taxon>
        <taxon>Ecdysozoa</taxon>
        <taxon>Arthropoda</taxon>
        <taxon>Hexapoda</taxon>
        <taxon>Insecta</taxon>
        <taxon>Pterygota</taxon>
        <taxon>Neoptera</taxon>
        <taxon>Endopterygota</taxon>
        <taxon>Lepidoptera</taxon>
        <taxon>Glossata</taxon>
        <taxon>Ditrysia</taxon>
        <taxon>Geometroidea</taxon>
        <taxon>Geometridae</taxon>
        <taxon>Larentiinae</taxon>
        <taxon>Operophtera</taxon>
    </lineage>
</organism>
<dbReference type="EMBL" id="JTDY01000499">
    <property type="protein sequence ID" value="KOB76904.1"/>
    <property type="molecule type" value="Genomic_DNA"/>
</dbReference>
<feature type="domain" description="DUF5614" evidence="1">
    <location>
        <begin position="9"/>
        <end position="144"/>
    </location>
</feature>
<dbReference type="AlphaFoldDB" id="A0A0L7LNH0"/>
<accession>A0A0L7LNH0</accession>
<dbReference type="PANTHER" id="PTHR13379:SF0">
    <property type="entry name" value="UPF0415 PROTEIN C7ORF25"/>
    <property type="match status" value="1"/>
</dbReference>
<proteinExistence type="predicted"/>
<dbReference type="STRING" id="104452.A0A0L7LNH0"/>
<reference evidence="2 3" key="1">
    <citation type="journal article" date="2015" name="Genome Biol. Evol.">
        <title>The genome of winter moth (Operophtera brumata) provides a genomic perspective on sexual dimorphism and phenology.</title>
        <authorList>
            <person name="Derks M.F."/>
            <person name="Smit S."/>
            <person name="Salis L."/>
            <person name="Schijlen E."/>
            <person name="Bossers A."/>
            <person name="Mateman C."/>
            <person name="Pijl A.S."/>
            <person name="de Ridder D."/>
            <person name="Groenen M.A."/>
            <person name="Visser M.E."/>
            <person name="Megens H.J."/>
        </authorList>
    </citation>
    <scope>NUCLEOTIDE SEQUENCE [LARGE SCALE GENOMIC DNA]</scope>
    <source>
        <strain evidence="2">WM2013NL</strain>
        <tissue evidence="2">Head and thorax</tissue>
    </source>
</reference>
<protein>
    <recommendedName>
        <fullName evidence="1">DUF5614 domain-containing protein</fullName>
    </recommendedName>
</protein>